<dbReference type="NCBIfam" id="TIGR03426">
    <property type="entry name" value="shape_MreD"/>
    <property type="match status" value="1"/>
</dbReference>
<feature type="transmembrane region" description="Helical" evidence="8">
    <location>
        <begin position="150"/>
        <end position="170"/>
    </location>
</feature>
<dbReference type="Proteomes" id="UP000199459">
    <property type="component" value="Unassembled WGS sequence"/>
</dbReference>
<dbReference type="PIRSF" id="PIRSF018472">
    <property type="entry name" value="MreD_proteobac"/>
    <property type="match status" value="1"/>
</dbReference>
<comment type="similarity">
    <text evidence="2">Belongs to the MreD family.</text>
</comment>
<evidence type="ECO:0000256" key="6">
    <source>
        <dbReference type="ARBA" id="ARBA00022989"/>
    </source>
</evidence>
<name>A0A1H8H405_9PROT</name>
<dbReference type="GO" id="GO:0005886">
    <property type="term" value="C:plasma membrane"/>
    <property type="evidence" value="ECO:0007669"/>
    <property type="project" value="UniProtKB-SubCell"/>
</dbReference>
<dbReference type="EMBL" id="FOCP01000021">
    <property type="protein sequence ID" value="SEN50730.1"/>
    <property type="molecule type" value="Genomic_DNA"/>
</dbReference>
<evidence type="ECO:0000256" key="5">
    <source>
        <dbReference type="ARBA" id="ARBA00022960"/>
    </source>
</evidence>
<dbReference type="GO" id="GO:0008360">
    <property type="term" value="P:regulation of cell shape"/>
    <property type="evidence" value="ECO:0007669"/>
    <property type="project" value="UniProtKB-KW"/>
</dbReference>
<dbReference type="AlphaFoldDB" id="A0A1H8H405"/>
<accession>A0A1H8H405</accession>
<dbReference type="PANTHER" id="PTHR37484:SF1">
    <property type="entry name" value="ROD SHAPE-DETERMINING PROTEIN MRED"/>
    <property type="match status" value="1"/>
</dbReference>
<dbReference type="InterPro" id="IPR026034">
    <property type="entry name" value="MreD_proteobac"/>
</dbReference>
<keyword evidence="4 8" id="KW-0812">Transmembrane</keyword>
<reference evidence="9 10" key="1">
    <citation type="submission" date="2016-10" db="EMBL/GenBank/DDBJ databases">
        <authorList>
            <person name="de Groot N.N."/>
        </authorList>
    </citation>
    <scope>NUCLEOTIDE SEQUENCE [LARGE SCALE GENOMIC DNA]</scope>
    <source>
        <strain evidence="9 10">Nm22</strain>
    </source>
</reference>
<keyword evidence="3" id="KW-1003">Cell membrane</keyword>
<keyword evidence="7 8" id="KW-0472">Membrane</keyword>
<feature type="transmembrane region" description="Helical" evidence="8">
    <location>
        <begin position="125"/>
        <end position="144"/>
    </location>
</feature>
<evidence type="ECO:0000256" key="8">
    <source>
        <dbReference type="SAM" id="Phobius"/>
    </source>
</evidence>
<gene>
    <name evidence="9" type="ORF">SAMN05216325_12139</name>
</gene>
<evidence type="ECO:0000313" key="9">
    <source>
        <dbReference type="EMBL" id="SEN50730.1"/>
    </source>
</evidence>
<keyword evidence="6 8" id="KW-1133">Transmembrane helix</keyword>
<evidence type="ECO:0000256" key="3">
    <source>
        <dbReference type="ARBA" id="ARBA00022475"/>
    </source>
</evidence>
<protein>
    <submittedName>
        <fullName evidence="9">Rod shape-determining protein MreD</fullName>
    </submittedName>
</protein>
<dbReference type="RefSeq" id="WP_245738933.1">
    <property type="nucleotide sequence ID" value="NZ_FOCP01000021.1"/>
</dbReference>
<feature type="transmembrane region" description="Helical" evidence="8">
    <location>
        <begin position="21"/>
        <end position="42"/>
    </location>
</feature>
<evidence type="ECO:0000256" key="2">
    <source>
        <dbReference type="ARBA" id="ARBA00007776"/>
    </source>
</evidence>
<evidence type="ECO:0000256" key="1">
    <source>
        <dbReference type="ARBA" id="ARBA00004651"/>
    </source>
</evidence>
<evidence type="ECO:0000256" key="4">
    <source>
        <dbReference type="ARBA" id="ARBA00022692"/>
    </source>
</evidence>
<dbReference type="PANTHER" id="PTHR37484">
    <property type="entry name" value="ROD SHAPE-DETERMINING PROTEIN MRED"/>
    <property type="match status" value="1"/>
</dbReference>
<dbReference type="STRING" id="917.SAMN05216326_101113"/>
<dbReference type="Pfam" id="PF04093">
    <property type="entry name" value="MreD"/>
    <property type="match status" value="1"/>
</dbReference>
<dbReference type="InterPro" id="IPR007227">
    <property type="entry name" value="Cell_shape_determining_MreD"/>
</dbReference>
<comment type="subcellular location">
    <subcellularLocation>
        <location evidence="1">Cell membrane</location>
        <topology evidence="1">Multi-pass membrane protein</topology>
    </subcellularLocation>
</comment>
<feature type="transmembrane region" description="Helical" evidence="8">
    <location>
        <begin position="96"/>
        <end position="113"/>
    </location>
</feature>
<organism evidence="9 10">
    <name type="scientific">Nitrosomonas marina</name>
    <dbReference type="NCBI Taxonomy" id="917"/>
    <lineage>
        <taxon>Bacteria</taxon>
        <taxon>Pseudomonadati</taxon>
        <taxon>Pseudomonadota</taxon>
        <taxon>Betaproteobacteria</taxon>
        <taxon>Nitrosomonadales</taxon>
        <taxon>Nitrosomonadaceae</taxon>
        <taxon>Nitrosomonas</taxon>
    </lineage>
</organism>
<evidence type="ECO:0000256" key="7">
    <source>
        <dbReference type="ARBA" id="ARBA00023136"/>
    </source>
</evidence>
<keyword evidence="5" id="KW-0133">Cell shape</keyword>
<sequence>MSLKIIDESKINPKKYISKDMLAPANSWYVIVSLVAALILNFVPLQSFALAMRPDFTALVILYWAINQPQRLGMSLAFCTGLMMDVHHASVLGHHALVYCVIVYIASVFRRRINVFSLVQQIPQICVILLVMQSILIVIELLGGANLPGWHYYLKSLSGAIVWPIVAFLLSYPLKHRSNPDAL</sequence>
<proteinExistence type="inferred from homology"/>
<evidence type="ECO:0000313" key="10">
    <source>
        <dbReference type="Proteomes" id="UP000199459"/>
    </source>
</evidence>